<gene>
    <name evidence="1" type="ORF">EZH22_30500</name>
</gene>
<organism evidence="1 2">
    <name type="scientific">Xanthobacter dioxanivorans</name>
    <dbReference type="NCBI Taxonomy" id="2528964"/>
    <lineage>
        <taxon>Bacteria</taxon>
        <taxon>Pseudomonadati</taxon>
        <taxon>Pseudomonadota</taxon>
        <taxon>Alphaproteobacteria</taxon>
        <taxon>Hyphomicrobiales</taxon>
        <taxon>Xanthobacteraceae</taxon>
        <taxon>Xanthobacter</taxon>
    </lineage>
</organism>
<protein>
    <submittedName>
        <fullName evidence="1">Uncharacterized protein</fullName>
    </submittedName>
</protein>
<evidence type="ECO:0000313" key="1">
    <source>
        <dbReference type="EMBL" id="QRG10060.1"/>
    </source>
</evidence>
<sequence length="200" mass="21604">MNAVQAVWPAPARRSFGQRLLKASPLVMRTEQVAEARPPRCASCWSSDILLVEQGRLVIPGLPSELHGRVEASFTDYGCPSCGAHSHQLTLACVSVPDPCGIGHCSPEDLVQEPDATEHFLASAESGEEWSITRRHYRTGQMACGGAALLPRGPFVADLHRFGPLKGTMRRLGTSAGAIKLMERLAPAAERFLHAQPSSR</sequence>
<keyword evidence="2" id="KW-1185">Reference proteome</keyword>
<dbReference type="EMBL" id="CP063364">
    <property type="protein sequence ID" value="QRG10060.1"/>
    <property type="molecule type" value="Genomic_DNA"/>
</dbReference>
<accession>A0A974SLM2</accession>
<dbReference type="Proteomes" id="UP000596427">
    <property type="component" value="Plasmid unnamed2"/>
</dbReference>
<geneLocation type="plasmid" evidence="1 2">
    <name>unnamed2</name>
</geneLocation>
<dbReference type="KEGG" id="xdi:EZH22_30500"/>
<keyword evidence="1" id="KW-0614">Plasmid</keyword>
<proteinExistence type="predicted"/>
<dbReference type="RefSeq" id="WP_203196941.1">
    <property type="nucleotide sequence ID" value="NZ_CP063364.1"/>
</dbReference>
<evidence type="ECO:0000313" key="2">
    <source>
        <dbReference type="Proteomes" id="UP000596427"/>
    </source>
</evidence>
<name>A0A974SLM2_9HYPH</name>
<reference evidence="1 2" key="1">
    <citation type="submission" date="2020-10" db="EMBL/GenBank/DDBJ databases">
        <title>Degradation of 1,4-Dioxane by Xanthobacter sp. YN2, via a Novel Group-2 Soluble Di-Iron Monooxygenase.</title>
        <authorList>
            <person name="Ma F."/>
            <person name="Wang Y."/>
            <person name="Yang J."/>
            <person name="Guo H."/>
            <person name="Su D."/>
            <person name="Yu L."/>
        </authorList>
    </citation>
    <scope>NUCLEOTIDE SEQUENCE [LARGE SCALE GENOMIC DNA]</scope>
    <source>
        <strain evidence="1 2">YN2</strain>
        <plasmid evidence="1 2">unnamed2</plasmid>
    </source>
</reference>
<dbReference type="AlphaFoldDB" id="A0A974SLM2"/>